<evidence type="ECO:0000313" key="1">
    <source>
        <dbReference type="EMBL" id="GAG70048.1"/>
    </source>
</evidence>
<organism evidence="1">
    <name type="scientific">marine sediment metagenome</name>
    <dbReference type="NCBI Taxonomy" id="412755"/>
    <lineage>
        <taxon>unclassified sequences</taxon>
        <taxon>metagenomes</taxon>
        <taxon>ecological metagenomes</taxon>
    </lineage>
</organism>
<dbReference type="SUPFAM" id="SSF159006">
    <property type="entry name" value="YopX-like"/>
    <property type="match status" value="1"/>
</dbReference>
<proteinExistence type="predicted"/>
<sequence>LKEDGKTVGYLKIQGGILQGSKDGLEWRYITNQNPAGDLKLSDDEWIHFFNTAHPFVTQDKNGKDVFAGDKVISSDGLRKYKVIWDERRWRWWLCGIDKSWAVNDPIWQDYELIEEKKDE</sequence>
<dbReference type="AlphaFoldDB" id="X1ABI8"/>
<comment type="caution">
    <text evidence="1">The sequence shown here is derived from an EMBL/GenBank/DDBJ whole genome shotgun (WGS) entry which is preliminary data.</text>
</comment>
<reference evidence="1" key="1">
    <citation type="journal article" date="2014" name="Front. Microbiol.">
        <title>High frequency of phylogenetically diverse reductive dehalogenase-homologous genes in deep subseafloor sedimentary metagenomes.</title>
        <authorList>
            <person name="Kawai M."/>
            <person name="Futagami T."/>
            <person name="Toyoda A."/>
            <person name="Takaki Y."/>
            <person name="Nishi S."/>
            <person name="Hori S."/>
            <person name="Arai W."/>
            <person name="Tsubouchi T."/>
            <person name="Morono Y."/>
            <person name="Uchiyama I."/>
            <person name="Ito T."/>
            <person name="Fujiyama A."/>
            <person name="Inagaki F."/>
            <person name="Takami H."/>
        </authorList>
    </citation>
    <scope>NUCLEOTIDE SEQUENCE</scope>
    <source>
        <strain evidence="1">Expedition CK06-06</strain>
    </source>
</reference>
<protein>
    <recommendedName>
        <fullName evidence="2">YopX protein domain-containing protein</fullName>
    </recommendedName>
</protein>
<dbReference type="EMBL" id="BART01002920">
    <property type="protein sequence ID" value="GAG70048.1"/>
    <property type="molecule type" value="Genomic_DNA"/>
</dbReference>
<feature type="non-terminal residue" evidence="1">
    <location>
        <position position="1"/>
    </location>
</feature>
<gene>
    <name evidence="1" type="ORF">S01H4_08489</name>
</gene>
<accession>X1ABI8</accession>
<name>X1ABI8_9ZZZZ</name>
<evidence type="ECO:0008006" key="2">
    <source>
        <dbReference type="Google" id="ProtNLM"/>
    </source>
</evidence>